<dbReference type="eggNOG" id="ENOG5032VQ1">
    <property type="taxonomic scope" value="Bacteria"/>
</dbReference>
<sequence>MAKSAVERKAVQRANQKRMGIIKIELLIESMELEILKKNCVLRRLGREPYDMNEYIQLLILKDNNELQEKMHRLESERCDRCNKQLPVKECCLAGDSKCWVTLGWHEVKLKIK</sequence>
<gene>
    <name evidence="1" type="ORF">OOA_04627</name>
</gene>
<protein>
    <recommendedName>
        <fullName evidence="3">Bacteriophage protein gp46</fullName>
    </recommendedName>
</protein>
<accession>K8X589</accession>
<dbReference type="EMBL" id="AKKL01000014">
    <property type="protein sequence ID" value="EKT63630.1"/>
    <property type="molecule type" value="Genomic_DNA"/>
</dbReference>
<evidence type="ECO:0000313" key="1">
    <source>
        <dbReference type="EMBL" id="EKT63630.1"/>
    </source>
</evidence>
<reference evidence="1 2" key="1">
    <citation type="journal article" date="2012" name="BMC Genomics">
        <title>Comparative genomics of bacteria in the genus Providencia isolated from wild Drosophila melanogaster.</title>
        <authorList>
            <person name="Galac M.R."/>
            <person name="Lazzaro B.P."/>
        </authorList>
    </citation>
    <scope>NUCLEOTIDE SEQUENCE [LARGE SCALE GENOMIC DNA]</scope>
    <source>
        <strain evidence="1 2">DSM 19968</strain>
    </source>
</reference>
<proteinExistence type="predicted"/>
<organism evidence="1 2">
    <name type="scientific">Providencia burhodogranariea DSM 19968</name>
    <dbReference type="NCBI Taxonomy" id="1141662"/>
    <lineage>
        <taxon>Bacteria</taxon>
        <taxon>Pseudomonadati</taxon>
        <taxon>Pseudomonadota</taxon>
        <taxon>Gammaproteobacteria</taxon>
        <taxon>Enterobacterales</taxon>
        <taxon>Morganellaceae</taxon>
        <taxon>Providencia</taxon>
    </lineage>
</organism>
<comment type="caution">
    <text evidence="1">The sequence shown here is derived from an EMBL/GenBank/DDBJ whole genome shotgun (WGS) entry which is preliminary data.</text>
</comment>
<dbReference type="OrthoDB" id="6539952at2"/>
<dbReference type="Proteomes" id="UP000009336">
    <property type="component" value="Unassembled WGS sequence"/>
</dbReference>
<dbReference type="HOGENOM" id="CLU_162010_2_0_6"/>
<evidence type="ECO:0008006" key="3">
    <source>
        <dbReference type="Google" id="ProtNLM"/>
    </source>
</evidence>
<keyword evidence="2" id="KW-1185">Reference proteome</keyword>
<dbReference type="RefSeq" id="WP_008910961.1">
    <property type="nucleotide sequence ID" value="NZ_KB233222.1"/>
</dbReference>
<name>K8X589_9GAMM</name>
<evidence type="ECO:0000313" key="2">
    <source>
        <dbReference type="Proteomes" id="UP000009336"/>
    </source>
</evidence>
<dbReference type="AlphaFoldDB" id="K8X589"/>